<sequence>MYISTILLFASTALTAVAAPSQSDIASVATALSVTPADIENLERVDSLANFDLALWTHWFPEANTTNYSTWDDEIKLQFLKSTKQGIKAALTPEQAGKISKRIPGPQSPAARAQVSQAVNTARASRDASHGRKLLQCNSGNQGQCTRCAAACSLGWAGAVSVCSGVALTEEVLSSGLLTLGASLQLAGCIGVATAAYSVCIDKCLVAYAVQIV</sequence>
<protein>
    <submittedName>
        <fullName evidence="2">Uncharacterized protein</fullName>
    </submittedName>
</protein>
<comment type="caution">
    <text evidence="2">The sequence shown here is derived from an EMBL/GenBank/DDBJ whole genome shotgun (WGS) entry which is preliminary data.</text>
</comment>
<reference evidence="2" key="1">
    <citation type="submission" date="2019-11" db="EMBL/GenBank/DDBJ databases">
        <title>Bipolaris sorokiniana Genome sequencing.</title>
        <authorList>
            <person name="Wang H."/>
        </authorList>
    </citation>
    <scope>NUCLEOTIDE SEQUENCE</scope>
</reference>
<proteinExistence type="predicted"/>
<gene>
    <name evidence="2" type="ORF">GGP41_002853</name>
</gene>
<accession>A0A8H6DPT4</accession>
<name>A0A8H6DPT4_COCSA</name>
<dbReference type="AlphaFoldDB" id="A0A8H6DPT4"/>
<evidence type="ECO:0000313" key="3">
    <source>
        <dbReference type="Proteomes" id="UP000624244"/>
    </source>
</evidence>
<organism evidence="2 3">
    <name type="scientific">Cochliobolus sativus</name>
    <name type="common">Common root rot and spot blotch fungus</name>
    <name type="synonym">Bipolaris sorokiniana</name>
    <dbReference type="NCBI Taxonomy" id="45130"/>
    <lineage>
        <taxon>Eukaryota</taxon>
        <taxon>Fungi</taxon>
        <taxon>Dikarya</taxon>
        <taxon>Ascomycota</taxon>
        <taxon>Pezizomycotina</taxon>
        <taxon>Dothideomycetes</taxon>
        <taxon>Pleosporomycetidae</taxon>
        <taxon>Pleosporales</taxon>
        <taxon>Pleosporineae</taxon>
        <taxon>Pleosporaceae</taxon>
        <taxon>Bipolaris</taxon>
    </lineage>
</organism>
<feature type="chain" id="PRO_5034601379" evidence="1">
    <location>
        <begin position="19"/>
        <end position="213"/>
    </location>
</feature>
<evidence type="ECO:0000256" key="1">
    <source>
        <dbReference type="SAM" id="SignalP"/>
    </source>
</evidence>
<dbReference type="Proteomes" id="UP000624244">
    <property type="component" value="Unassembled WGS sequence"/>
</dbReference>
<keyword evidence="1" id="KW-0732">Signal</keyword>
<evidence type="ECO:0000313" key="2">
    <source>
        <dbReference type="EMBL" id="KAF5843946.1"/>
    </source>
</evidence>
<dbReference type="EMBL" id="WNKQ01000071">
    <property type="protein sequence ID" value="KAF5843946.1"/>
    <property type="molecule type" value="Genomic_DNA"/>
</dbReference>
<feature type="signal peptide" evidence="1">
    <location>
        <begin position="1"/>
        <end position="18"/>
    </location>
</feature>